<sequence length="298" mass="33938">MYFIADTSHKKFCYGNFMEDYCQENWDSSILPTKSFRSFDTARVKGARCHMDARNEALALALVQRMGIKLIRTDTTLDLSERPRKVCFENGLVLAFILVTRASTSFYQASYAALGLRGIVYPSNPRKSYWEGKFTFADKLSFEFLACPEIALEAAYENLDSNVAYLEKGAYPALHEVQDKIRHLLDDTKDMAWLYLTRKCKSFASFAVAMETLAASLFCMNVHCSVRDRKGTREVDWIISVLLYRMLLCCNAWISTTDFNYTWFDGVHQALAGVPECITSKVQALALVQRMGDAQEPQ</sequence>
<dbReference type="AlphaFoldDB" id="A0AAN9MR78"/>
<keyword evidence="2" id="KW-1185">Reference proteome</keyword>
<organism evidence="1 2">
    <name type="scientific">Canavalia gladiata</name>
    <name type="common">Sword bean</name>
    <name type="synonym">Dolichos gladiatus</name>
    <dbReference type="NCBI Taxonomy" id="3824"/>
    <lineage>
        <taxon>Eukaryota</taxon>
        <taxon>Viridiplantae</taxon>
        <taxon>Streptophyta</taxon>
        <taxon>Embryophyta</taxon>
        <taxon>Tracheophyta</taxon>
        <taxon>Spermatophyta</taxon>
        <taxon>Magnoliopsida</taxon>
        <taxon>eudicotyledons</taxon>
        <taxon>Gunneridae</taxon>
        <taxon>Pentapetalae</taxon>
        <taxon>rosids</taxon>
        <taxon>fabids</taxon>
        <taxon>Fabales</taxon>
        <taxon>Fabaceae</taxon>
        <taxon>Papilionoideae</taxon>
        <taxon>50 kb inversion clade</taxon>
        <taxon>NPAAA clade</taxon>
        <taxon>indigoferoid/millettioid clade</taxon>
        <taxon>Phaseoleae</taxon>
        <taxon>Canavalia</taxon>
    </lineage>
</organism>
<comment type="caution">
    <text evidence="1">The sequence shown here is derived from an EMBL/GenBank/DDBJ whole genome shotgun (WGS) entry which is preliminary data.</text>
</comment>
<evidence type="ECO:0000313" key="2">
    <source>
        <dbReference type="Proteomes" id="UP001367508"/>
    </source>
</evidence>
<protein>
    <submittedName>
        <fullName evidence="1">Uncharacterized protein</fullName>
    </submittedName>
</protein>
<proteinExistence type="predicted"/>
<gene>
    <name evidence="1" type="ORF">VNO77_01047</name>
</gene>
<accession>A0AAN9MR78</accession>
<evidence type="ECO:0000313" key="1">
    <source>
        <dbReference type="EMBL" id="KAK7359101.1"/>
    </source>
</evidence>
<dbReference type="EMBL" id="JAYMYQ010000001">
    <property type="protein sequence ID" value="KAK7359101.1"/>
    <property type="molecule type" value="Genomic_DNA"/>
</dbReference>
<name>A0AAN9MR78_CANGL</name>
<reference evidence="1 2" key="1">
    <citation type="submission" date="2024-01" db="EMBL/GenBank/DDBJ databases">
        <title>The genomes of 5 underutilized Papilionoideae crops provide insights into root nodulation and disease resistanc.</title>
        <authorList>
            <person name="Jiang F."/>
        </authorList>
    </citation>
    <scope>NUCLEOTIDE SEQUENCE [LARGE SCALE GENOMIC DNA]</scope>
    <source>
        <strain evidence="1">LVBAO_FW01</strain>
        <tissue evidence="1">Leaves</tissue>
    </source>
</reference>
<dbReference type="Proteomes" id="UP001367508">
    <property type="component" value="Unassembled WGS sequence"/>
</dbReference>